<evidence type="ECO:0000313" key="7">
    <source>
        <dbReference type="Proteomes" id="UP000233837"/>
    </source>
</evidence>
<feature type="region of interest" description="Disordered" evidence="4">
    <location>
        <begin position="205"/>
        <end position="227"/>
    </location>
</feature>
<sequence>MAPIHPMDQLNPMICNPSFTSYSPNSVVSQLPLDHVGLPEYMGMEPSAMQLCSFMDANGGIGGELYAEGMGMPICVADDEVGIYASVGMPMTPMEAAEAYGLGGIYTYEAMSGVYSPRNLQVLRDSTKIAPLQGTFDITTMDDSNHKVGRASPEERKKKVDRYVSKKKARNFSKTIKYACRKTLADSRPRVRGRFAKNDEFSEVVQRPSSANGGYDDEATSSRNDEDMTLDSSEILSYITGVNSFGFNFPVESLI</sequence>
<dbReference type="GO" id="GO:0009909">
    <property type="term" value="P:regulation of flower development"/>
    <property type="evidence" value="ECO:0007669"/>
    <property type="project" value="InterPro"/>
</dbReference>
<dbReference type="InterPro" id="IPR045281">
    <property type="entry name" value="CONSTANS-like"/>
</dbReference>
<dbReference type="InterPro" id="IPR010402">
    <property type="entry name" value="CCT_domain"/>
</dbReference>
<evidence type="ECO:0000313" key="6">
    <source>
        <dbReference type="EMBL" id="PKU84650.1"/>
    </source>
</evidence>
<dbReference type="AlphaFoldDB" id="A0A2I0X9T7"/>
<evidence type="ECO:0000256" key="4">
    <source>
        <dbReference type="SAM" id="MobiDB-lite"/>
    </source>
</evidence>
<evidence type="ECO:0000256" key="1">
    <source>
        <dbReference type="ARBA" id="ARBA00004123"/>
    </source>
</evidence>
<dbReference type="Proteomes" id="UP000233837">
    <property type="component" value="Unassembled WGS sequence"/>
</dbReference>
<reference evidence="6 7" key="1">
    <citation type="journal article" date="2016" name="Sci. Rep.">
        <title>The Dendrobium catenatum Lindl. genome sequence provides insights into polysaccharide synthase, floral development and adaptive evolution.</title>
        <authorList>
            <person name="Zhang G.Q."/>
            <person name="Xu Q."/>
            <person name="Bian C."/>
            <person name="Tsai W.C."/>
            <person name="Yeh C.M."/>
            <person name="Liu K.W."/>
            <person name="Yoshida K."/>
            <person name="Zhang L.S."/>
            <person name="Chang S.B."/>
            <person name="Chen F."/>
            <person name="Shi Y."/>
            <person name="Su Y.Y."/>
            <person name="Zhang Y.Q."/>
            <person name="Chen L.J."/>
            <person name="Yin Y."/>
            <person name="Lin M."/>
            <person name="Huang H."/>
            <person name="Deng H."/>
            <person name="Wang Z.W."/>
            <person name="Zhu S.L."/>
            <person name="Zhao X."/>
            <person name="Deng C."/>
            <person name="Niu S.C."/>
            <person name="Huang J."/>
            <person name="Wang M."/>
            <person name="Liu G.H."/>
            <person name="Yang H.J."/>
            <person name="Xiao X.J."/>
            <person name="Hsiao Y.Y."/>
            <person name="Wu W.L."/>
            <person name="Chen Y.Y."/>
            <person name="Mitsuda N."/>
            <person name="Ohme-Takagi M."/>
            <person name="Luo Y.B."/>
            <person name="Van de Peer Y."/>
            <person name="Liu Z.J."/>
        </authorList>
    </citation>
    <scope>NUCLEOTIDE SEQUENCE [LARGE SCALE GENOMIC DNA]</scope>
    <source>
        <tissue evidence="6">The whole plant</tissue>
    </source>
</reference>
<evidence type="ECO:0000256" key="2">
    <source>
        <dbReference type="ARBA" id="ARBA00023242"/>
    </source>
</evidence>
<keyword evidence="7" id="KW-1185">Reference proteome</keyword>
<evidence type="ECO:0000256" key="3">
    <source>
        <dbReference type="PROSITE-ProRule" id="PRU00357"/>
    </source>
</evidence>
<proteinExistence type="predicted"/>
<dbReference type="STRING" id="906689.A0A2I0X9T7"/>
<dbReference type="EMBL" id="KZ502041">
    <property type="protein sequence ID" value="PKU84650.1"/>
    <property type="molecule type" value="Genomic_DNA"/>
</dbReference>
<dbReference type="GO" id="GO:0003700">
    <property type="term" value="F:DNA-binding transcription factor activity"/>
    <property type="evidence" value="ECO:0007669"/>
    <property type="project" value="TreeGrafter"/>
</dbReference>
<dbReference type="GO" id="GO:0005634">
    <property type="term" value="C:nucleus"/>
    <property type="evidence" value="ECO:0007669"/>
    <property type="project" value="UniProtKB-SubCell"/>
</dbReference>
<dbReference type="Pfam" id="PF06203">
    <property type="entry name" value="CCT"/>
    <property type="match status" value="1"/>
</dbReference>
<feature type="domain" description="CCT" evidence="5">
    <location>
        <begin position="156"/>
        <end position="198"/>
    </location>
</feature>
<dbReference type="PANTHER" id="PTHR31319:SF110">
    <property type="entry name" value="CCT MOTIF FAMILY PROTEIN"/>
    <property type="match status" value="1"/>
</dbReference>
<comment type="subcellular location">
    <subcellularLocation>
        <location evidence="1 3">Nucleus</location>
    </subcellularLocation>
</comment>
<evidence type="ECO:0000259" key="5">
    <source>
        <dbReference type="PROSITE" id="PS51017"/>
    </source>
</evidence>
<accession>A0A2I0X9T7</accession>
<reference evidence="6 7" key="2">
    <citation type="journal article" date="2017" name="Nature">
        <title>The Apostasia genome and the evolution of orchids.</title>
        <authorList>
            <person name="Zhang G.Q."/>
            <person name="Liu K.W."/>
            <person name="Li Z."/>
            <person name="Lohaus R."/>
            <person name="Hsiao Y.Y."/>
            <person name="Niu S.C."/>
            <person name="Wang J.Y."/>
            <person name="Lin Y.C."/>
            <person name="Xu Q."/>
            <person name="Chen L.J."/>
            <person name="Yoshida K."/>
            <person name="Fujiwara S."/>
            <person name="Wang Z.W."/>
            <person name="Zhang Y.Q."/>
            <person name="Mitsuda N."/>
            <person name="Wang M."/>
            <person name="Liu G.H."/>
            <person name="Pecoraro L."/>
            <person name="Huang H.X."/>
            <person name="Xiao X.J."/>
            <person name="Lin M."/>
            <person name="Wu X.Y."/>
            <person name="Wu W.L."/>
            <person name="Chen Y.Y."/>
            <person name="Chang S.B."/>
            <person name="Sakamoto S."/>
            <person name="Ohme-Takagi M."/>
            <person name="Yagi M."/>
            <person name="Zeng S.J."/>
            <person name="Shen C.Y."/>
            <person name="Yeh C.M."/>
            <person name="Luo Y.B."/>
            <person name="Tsai W.C."/>
            <person name="Van de Peer Y."/>
            <person name="Liu Z.J."/>
        </authorList>
    </citation>
    <scope>NUCLEOTIDE SEQUENCE [LARGE SCALE GENOMIC DNA]</scope>
    <source>
        <tissue evidence="6">The whole plant</tissue>
    </source>
</reference>
<protein>
    <submittedName>
        <fullName evidence="6">Zinc finger protein CONSTANS-LIKE 1</fullName>
    </submittedName>
</protein>
<keyword evidence="2 3" id="KW-0539">Nucleus</keyword>
<dbReference type="PANTHER" id="PTHR31319">
    <property type="entry name" value="ZINC FINGER PROTEIN CONSTANS-LIKE 4"/>
    <property type="match status" value="1"/>
</dbReference>
<gene>
    <name evidence="6" type="primary">COL1</name>
    <name evidence="6" type="ORF">MA16_Dca015509</name>
</gene>
<dbReference type="PROSITE" id="PS51017">
    <property type="entry name" value="CCT"/>
    <property type="match status" value="1"/>
</dbReference>
<name>A0A2I0X9T7_9ASPA</name>
<organism evidence="6 7">
    <name type="scientific">Dendrobium catenatum</name>
    <dbReference type="NCBI Taxonomy" id="906689"/>
    <lineage>
        <taxon>Eukaryota</taxon>
        <taxon>Viridiplantae</taxon>
        <taxon>Streptophyta</taxon>
        <taxon>Embryophyta</taxon>
        <taxon>Tracheophyta</taxon>
        <taxon>Spermatophyta</taxon>
        <taxon>Magnoliopsida</taxon>
        <taxon>Liliopsida</taxon>
        <taxon>Asparagales</taxon>
        <taxon>Orchidaceae</taxon>
        <taxon>Epidendroideae</taxon>
        <taxon>Malaxideae</taxon>
        <taxon>Dendrobiinae</taxon>
        <taxon>Dendrobium</taxon>
    </lineage>
</organism>